<feature type="compositionally biased region" description="Basic and acidic residues" evidence="1">
    <location>
        <begin position="1"/>
        <end position="13"/>
    </location>
</feature>
<reference evidence="3 4" key="1">
    <citation type="journal article" date="2018" name="PLoS Genet.">
        <title>Population sequencing reveals clonal diversity and ancestral inbreeding in the grapevine cultivar Chardonnay.</title>
        <authorList>
            <person name="Roach M.J."/>
            <person name="Johnson D.L."/>
            <person name="Bohlmann J."/>
            <person name="van Vuuren H.J."/>
            <person name="Jones S.J."/>
            <person name="Pretorius I.S."/>
            <person name="Schmidt S.A."/>
            <person name="Borneman A.R."/>
        </authorList>
    </citation>
    <scope>NUCLEOTIDE SEQUENCE [LARGE SCALE GENOMIC DNA]</scope>
    <source>
        <strain evidence="4">cv. Chardonnay</strain>
        <tissue evidence="3">Leaf</tissue>
    </source>
</reference>
<proteinExistence type="predicted"/>
<feature type="region of interest" description="Disordered" evidence="1">
    <location>
        <begin position="1"/>
        <end position="30"/>
    </location>
</feature>
<evidence type="ECO:0000313" key="3">
    <source>
        <dbReference type="EMBL" id="RVW88889.1"/>
    </source>
</evidence>
<dbReference type="InterPro" id="IPR005135">
    <property type="entry name" value="Endo/exonuclease/phosphatase"/>
</dbReference>
<evidence type="ECO:0000256" key="1">
    <source>
        <dbReference type="SAM" id="MobiDB-lite"/>
    </source>
</evidence>
<feature type="region of interest" description="Disordered" evidence="1">
    <location>
        <begin position="366"/>
        <end position="386"/>
    </location>
</feature>
<feature type="compositionally biased region" description="Polar residues" evidence="1">
    <location>
        <begin position="455"/>
        <end position="465"/>
    </location>
</feature>
<evidence type="ECO:0000313" key="4">
    <source>
        <dbReference type="Proteomes" id="UP000288805"/>
    </source>
</evidence>
<dbReference type="EMBL" id="QGNW01000169">
    <property type="protein sequence ID" value="RVW88889.1"/>
    <property type="molecule type" value="Genomic_DNA"/>
</dbReference>
<gene>
    <name evidence="3" type="ORF">CK203_045037</name>
</gene>
<feature type="domain" description="Endonuclease/exonuclease/phosphatase" evidence="2">
    <location>
        <begin position="649"/>
        <end position="749"/>
    </location>
</feature>
<feature type="region of interest" description="Disordered" evidence="1">
    <location>
        <begin position="422"/>
        <end position="481"/>
    </location>
</feature>
<dbReference type="GO" id="GO:0003824">
    <property type="term" value="F:catalytic activity"/>
    <property type="evidence" value="ECO:0007669"/>
    <property type="project" value="InterPro"/>
</dbReference>
<dbReference type="Gene3D" id="3.60.10.10">
    <property type="entry name" value="Endonuclease/exonuclease/phosphatase"/>
    <property type="match status" value="1"/>
</dbReference>
<dbReference type="SUPFAM" id="SSF56219">
    <property type="entry name" value="DNase I-like"/>
    <property type="match status" value="1"/>
</dbReference>
<comment type="caution">
    <text evidence="3">The sequence shown here is derived from an EMBL/GenBank/DDBJ whole genome shotgun (WGS) entry which is preliminary data.</text>
</comment>
<dbReference type="PANTHER" id="PTHR33710:SF64">
    <property type="entry name" value="ENDONUCLEASE_EXONUCLEASE_PHOSPHATASE DOMAIN-CONTAINING PROTEIN"/>
    <property type="match status" value="1"/>
</dbReference>
<organism evidence="3 4">
    <name type="scientific">Vitis vinifera</name>
    <name type="common">Grape</name>
    <dbReference type="NCBI Taxonomy" id="29760"/>
    <lineage>
        <taxon>Eukaryota</taxon>
        <taxon>Viridiplantae</taxon>
        <taxon>Streptophyta</taxon>
        <taxon>Embryophyta</taxon>
        <taxon>Tracheophyta</taxon>
        <taxon>Spermatophyta</taxon>
        <taxon>Magnoliopsida</taxon>
        <taxon>eudicotyledons</taxon>
        <taxon>Gunneridae</taxon>
        <taxon>Pentapetalae</taxon>
        <taxon>rosids</taxon>
        <taxon>Vitales</taxon>
        <taxon>Vitaceae</taxon>
        <taxon>Viteae</taxon>
        <taxon>Vitis</taxon>
    </lineage>
</organism>
<dbReference type="InterPro" id="IPR036691">
    <property type="entry name" value="Endo/exonu/phosph_ase_sf"/>
</dbReference>
<dbReference type="PANTHER" id="PTHR33710">
    <property type="entry name" value="BNAC02G09200D PROTEIN"/>
    <property type="match status" value="1"/>
</dbReference>
<evidence type="ECO:0000259" key="2">
    <source>
        <dbReference type="Pfam" id="PF03372"/>
    </source>
</evidence>
<protein>
    <recommendedName>
        <fullName evidence="2">Endonuclease/exonuclease/phosphatase domain-containing protein</fullName>
    </recommendedName>
</protein>
<name>A0A438HWQ7_VITVI</name>
<accession>A0A438HWQ7</accession>
<dbReference type="Proteomes" id="UP000288805">
    <property type="component" value="Unassembled WGS sequence"/>
</dbReference>
<sequence length="802" mass="90289">MGESERERERESGGDEGDESATKRRKRERNSFVVESKTFEIDAEEKRGKIQVAIWEKKKGISSWVRLGSASLGFLLESLDHCIKDGKGGKWEREWKESGRSYSLGGKRGMGDHGGETTANERFHGKEGAQAVRVGWGETCFGKIFSRRRGPGDLGAIAGKDLGSERQSRDGKAGREQGFARVWAYGRSTWVMSFGKRSIGGIHLGLERWNPRIGCLEEGEITKEIWVRIVGLPLSLWNPNILRRVGEECGGFIAMDPRTEKLQELQWARILIRTEEEDLPRVMEIAVEEKVYSLALWWELKPALRKAQENRREEYERTRGEVRGDGGSRADTRVEKELENARLEELFLSEERTGDKEGELGRELAKRAQGRSGARPSMEVVDLGPSSLGPEVGLKGKKRRDGLYTQGTTVGLNLKLKEVMGEEAGHEAGPSRKWWTAEEESPSRDGVMDLDDSPSKSMLQGTNKGHQMKVSSLAIPSSNSESNTEEEIFKYWVTEDVRKQNMKILHSATDSTLVEEALRSVGEGPQFEVPLCVLSGDGTEENENGCWDLVETNGGSDKVRGTEWGSGLNNPQALEVLLEKSKFERELKRLECSVNYEKGRKQRDPSQGNKNPTNVGGCGEKLRFGRFLDWRALDASETARGTGVLVGRDWGDQRALEDPWCVGGDYNITLFQRERSRQGRITSAMRRFAQIVDEVGLMDIPLQGGVFTWSGGPNNQSWARLDRFLVNTSWLDQFSGVLQRRLPRPLSDHFPVLLEGGGLRRGPSPFRFENMWLKVEGFQDLIRSWWWEIEVRGSASFRLATS</sequence>
<dbReference type="Pfam" id="PF03372">
    <property type="entry name" value="Exo_endo_phos"/>
    <property type="match status" value="1"/>
</dbReference>
<dbReference type="AlphaFoldDB" id="A0A438HWQ7"/>